<name>A0A5C3DQJ9_9BASI</name>
<feature type="compositionally biased region" description="Basic residues" evidence="3">
    <location>
        <begin position="829"/>
        <end position="840"/>
    </location>
</feature>
<dbReference type="SMART" id="SM00066">
    <property type="entry name" value="GAL4"/>
    <property type="match status" value="1"/>
</dbReference>
<evidence type="ECO:0000313" key="6">
    <source>
        <dbReference type="Proteomes" id="UP000324022"/>
    </source>
</evidence>
<sequence>MQYNPGIFPHGAAPPNDAVYHQQMLASSSNYPADLSMHMPAQQQAMPSTYSNPDMSGHVADASADITTQDDEGEGAGKRRRVQRACDTCRKKKVRCDGLQPEKGACSNCANYGYECTFVDAARKRAPPRSYVEAIEARIIKMEQLIASLAPGVDFTDRIGKPIRRPDEKGDDATTDAHPVPDSSAIKRDHPLSPVSLDRANSLCAHGATLSQMLSPSHLKSRSNSESDNGHVSEDDSEDDIAFIESRFGDVNLRPQPIVSSASASAVHTFDSSQSERIIVGESTRAAPGSDANPTHKFIGKASAMHSLPLLERLSSKSFSELGIHPKGARPEYWSVPSGFIDPPGDPADVSSAWPASDLADKLIDAYFGRMNRDFPVVNEAQFRHEYNKCPELRKDPVWLALAFGVFMVGSHYVLDDRVQASPDDKHSRGMIWWQAAKVLLYRNIRVQKPLVHIQCFLLSTLFQLGLPISASAAWLHLGGAIRVLLDVGAHRKQTAKKLGLSRVEEETYKRLFWVAYSLDRETASSLGRPIMLQDEDIDVELPIDVDDDVLFNTPEGQPLPKQPADKPALINGFLCSLRLDEIVGRTLKTVYSLHKTKVRFGINSKEWDERLVTEIDSALNIWLDTVPQHLRYDPHEPNDEWLMQSSLLYSKYYNCQLLVHRPFIPAKKGTSEHSILNFPSLAICTNAARSISHLIQNLKERDLHNNVGIPVAFRSVSASSILLMVVWGAKRNGGRVSSSASTDLRRSIDVLRSMENHWQFCGKAVDILESIMTSTHVSVPRNASQTEQGIKRSRDGAEVEEGKIEDGPLSAEHAGAQGANNASSAHIKSGRKAQSKARAAHSGSADGQPLAPEARQLPLSTVQLATMTPQSSAEQSPSSGNHDGKPMAQPGADGNQVLFGDPFGPRTPQPASRARMSSLSGASGIPASLSLGLVTPSATQWVNGTEQDYLHGPHSQSTSFQSVPAITPSIFDNLGLPGNSDDIMAANIGNMPDMSQFGFASGSNTGFGVNGDVFSGLDQFYTGQNVQGNYESNGQGSHANTPQSDGSNGLANYAFELLQKQSVWNLDDDSLTFLQQKGQQH</sequence>
<reference evidence="5 6" key="1">
    <citation type="submission" date="2018-03" db="EMBL/GenBank/DDBJ databases">
        <authorList>
            <person name="Guldener U."/>
        </authorList>
    </citation>
    <scope>NUCLEOTIDE SEQUENCE [LARGE SCALE GENOMIC DNA]</scope>
    <source>
        <strain evidence="5 6">NBRC100155</strain>
    </source>
</reference>
<dbReference type="InterPro" id="IPR036864">
    <property type="entry name" value="Zn2-C6_fun-type_DNA-bd_sf"/>
</dbReference>
<dbReference type="CDD" id="cd00067">
    <property type="entry name" value="GAL4"/>
    <property type="match status" value="1"/>
</dbReference>
<dbReference type="Pfam" id="PF04082">
    <property type="entry name" value="Fungal_trans"/>
    <property type="match status" value="1"/>
</dbReference>
<dbReference type="SUPFAM" id="SSF57701">
    <property type="entry name" value="Zn2/Cys6 DNA-binding domain"/>
    <property type="match status" value="1"/>
</dbReference>
<evidence type="ECO:0000256" key="2">
    <source>
        <dbReference type="ARBA" id="ARBA00023242"/>
    </source>
</evidence>
<dbReference type="OrthoDB" id="4456959at2759"/>
<feature type="region of interest" description="Disordered" evidence="3">
    <location>
        <begin position="867"/>
        <end position="921"/>
    </location>
</feature>
<feature type="compositionally biased region" description="Polar residues" evidence="3">
    <location>
        <begin position="777"/>
        <end position="789"/>
    </location>
</feature>
<evidence type="ECO:0000259" key="4">
    <source>
        <dbReference type="PROSITE" id="PS50048"/>
    </source>
</evidence>
<dbReference type="InterPro" id="IPR001138">
    <property type="entry name" value="Zn2Cys6_DnaBD"/>
</dbReference>
<dbReference type="GO" id="GO:0008270">
    <property type="term" value="F:zinc ion binding"/>
    <property type="evidence" value="ECO:0007669"/>
    <property type="project" value="InterPro"/>
</dbReference>
<feature type="region of interest" description="Disordered" evidence="3">
    <location>
        <begin position="156"/>
        <end position="192"/>
    </location>
</feature>
<dbReference type="GO" id="GO:0003677">
    <property type="term" value="F:DNA binding"/>
    <property type="evidence" value="ECO:0007669"/>
    <property type="project" value="InterPro"/>
</dbReference>
<dbReference type="GO" id="GO:0000981">
    <property type="term" value="F:DNA-binding transcription factor activity, RNA polymerase II-specific"/>
    <property type="evidence" value="ECO:0007669"/>
    <property type="project" value="InterPro"/>
</dbReference>
<feature type="compositionally biased region" description="Basic and acidic residues" evidence="3">
    <location>
        <begin position="790"/>
        <end position="807"/>
    </location>
</feature>
<dbReference type="EMBL" id="OOIN01000002">
    <property type="protein sequence ID" value="SPO20673.1"/>
    <property type="molecule type" value="Genomic_DNA"/>
</dbReference>
<feature type="compositionally biased region" description="Basic and acidic residues" evidence="3">
    <location>
        <begin position="156"/>
        <end position="172"/>
    </location>
</feature>
<feature type="compositionally biased region" description="Low complexity" evidence="3">
    <location>
        <begin position="814"/>
        <end position="827"/>
    </location>
</feature>
<feature type="region of interest" description="Disordered" evidence="3">
    <location>
        <begin position="777"/>
        <end position="852"/>
    </location>
</feature>
<dbReference type="Pfam" id="PF00172">
    <property type="entry name" value="Zn_clus"/>
    <property type="match status" value="1"/>
</dbReference>
<dbReference type="InterPro" id="IPR050987">
    <property type="entry name" value="AtrR-like"/>
</dbReference>
<feature type="compositionally biased region" description="Basic and acidic residues" evidence="3">
    <location>
        <begin position="223"/>
        <end position="234"/>
    </location>
</feature>
<dbReference type="PROSITE" id="PS50048">
    <property type="entry name" value="ZN2_CY6_FUNGAL_2"/>
    <property type="match status" value="1"/>
</dbReference>
<dbReference type="PROSITE" id="PS00463">
    <property type="entry name" value="ZN2_CY6_FUNGAL_1"/>
    <property type="match status" value="1"/>
</dbReference>
<keyword evidence="6" id="KW-1185">Reference proteome</keyword>
<gene>
    <name evidence="5" type="ORF">UTRI_00149</name>
</gene>
<protein>
    <submittedName>
        <fullName evidence="5">Related to transcriptional activator acu-15</fullName>
    </submittedName>
</protein>
<feature type="domain" description="Zn(2)-C6 fungal-type" evidence="4">
    <location>
        <begin position="85"/>
        <end position="118"/>
    </location>
</feature>
<evidence type="ECO:0000313" key="5">
    <source>
        <dbReference type="EMBL" id="SPO20673.1"/>
    </source>
</evidence>
<organism evidence="5 6">
    <name type="scientific">Ustilago trichophora</name>
    <dbReference type="NCBI Taxonomy" id="86804"/>
    <lineage>
        <taxon>Eukaryota</taxon>
        <taxon>Fungi</taxon>
        <taxon>Dikarya</taxon>
        <taxon>Basidiomycota</taxon>
        <taxon>Ustilaginomycotina</taxon>
        <taxon>Ustilaginomycetes</taxon>
        <taxon>Ustilaginales</taxon>
        <taxon>Ustilaginaceae</taxon>
        <taxon>Ustilago</taxon>
    </lineage>
</organism>
<dbReference type="InterPro" id="IPR007219">
    <property type="entry name" value="XnlR_reg_dom"/>
</dbReference>
<dbReference type="Gene3D" id="4.10.240.10">
    <property type="entry name" value="Zn(2)-C6 fungal-type DNA-binding domain"/>
    <property type="match status" value="1"/>
</dbReference>
<keyword evidence="2" id="KW-0539">Nucleus</keyword>
<feature type="compositionally biased region" description="Polar residues" evidence="3">
    <location>
        <begin position="867"/>
        <end position="882"/>
    </location>
</feature>
<evidence type="ECO:0000256" key="1">
    <source>
        <dbReference type="ARBA" id="ARBA00022723"/>
    </source>
</evidence>
<dbReference type="CDD" id="cd12148">
    <property type="entry name" value="fungal_TF_MHR"/>
    <property type="match status" value="1"/>
</dbReference>
<accession>A0A5C3DQJ9</accession>
<dbReference type="SMART" id="SM00906">
    <property type="entry name" value="Fungal_trans"/>
    <property type="match status" value="1"/>
</dbReference>
<dbReference type="PANTHER" id="PTHR46910">
    <property type="entry name" value="TRANSCRIPTION FACTOR PDR1"/>
    <property type="match status" value="1"/>
</dbReference>
<keyword evidence="1" id="KW-0479">Metal-binding</keyword>
<evidence type="ECO:0000256" key="3">
    <source>
        <dbReference type="SAM" id="MobiDB-lite"/>
    </source>
</evidence>
<feature type="region of interest" description="Disordered" evidence="3">
    <location>
        <begin position="214"/>
        <end position="238"/>
    </location>
</feature>
<dbReference type="GO" id="GO:0006351">
    <property type="term" value="P:DNA-templated transcription"/>
    <property type="evidence" value="ECO:0007669"/>
    <property type="project" value="InterPro"/>
</dbReference>
<dbReference type="Proteomes" id="UP000324022">
    <property type="component" value="Unassembled WGS sequence"/>
</dbReference>
<proteinExistence type="predicted"/>
<dbReference type="PANTHER" id="PTHR46910:SF38">
    <property type="entry name" value="ZN(2)-C6 FUNGAL-TYPE DOMAIN-CONTAINING PROTEIN"/>
    <property type="match status" value="1"/>
</dbReference>
<feature type="region of interest" description="Disordered" evidence="3">
    <location>
        <begin position="1026"/>
        <end position="1047"/>
    </location>
</feature>
<dbReference type="AlphaFoldDB" id="A0A5C3DQJ9"/>